<dbReference type="GO" id="GO:0007076">
    <property type="term" value="P:mitotic chromosome condensation"/>
    <property type="evidence" value="ECO:0007669"/>
    <property type="project" value="InterPro"/>
</dbReference>
<protein>
    <submittedName>
        <fullName evidence="1">Uncharacterized protein</fullName>
    </submittedName>
</protein>
<dbReference type="EMBL" id="UZAU01000723">
    <property type="status" value="NOT_ANNOTATED_CDS"/>
    <property type="molecule type" value="Genomic_DNA"/>
</dbReference>
<sequence length="274" mass="30481">MSKIMRKRAVQASRFMLQMMQAPLYEDSVEPPLECGEEGLAIRIAIEVSNFPNKKTSAYISAISKILVLLHFRSSEQDAIKLMRRILGTVTTSVSTTDRDLIKELKRMADHLSEVDRNVDDEQLPTQDQANLIFGRVCSRRRDSLLLLWFIQARNNVVVAEGTNVCCMKLERTQAHSSARPSLPGSPRASFTISVTSLARPSFTISVPLLALKSLKLKKSARLSTRTSFLLLMISDLFSPKSSLSDSNSKLQTVGVPHLSSLDAFVEARNTGRT</sequence>
<keyword evidence="2" id="KW-1185">Reference proteome</keyword>
<evidence type="ECO:0000313" key="1">
    <source>
        <dbReference type="EnsemblPlants" id="cds.evm.model.09.343"/>
    </source>
</evidence>
<dbReference type="PANTHER" id="PTHR14418">
    <property type="entry name" value="CONDENSIN COMPLEX SUBUNIT 3-RELATED"/>
    <property type="match status" value="1"/>
</dbReference>
<reference evidence="1" key="2">
    <citation type="submission" date="2021-03" db="UniProtKB">
        <authorList>
            <consortium name="EnsemblPlants"/>
        </authorList>
    </citation>
    <scope>IDENTIFICATION</scope>
</reference>
<dbReference type="PANTHER" id="PTHR14418:SF5">
    <property type="entry name" value="CONDENSIN COMPLEX SUBUNIT 3"/>
    <property type="match status" value="1"/>
</dbReference>
<organism evidence="1 2">
    <name type="scientific">Cannabis sativa</name>
    <name type="common">Hemp</name>
    <name type="synonym">Marijuana</name>
    <dbReference type="NCBI Taxonomy" id="3483"/>
    <lineage>
        <taxon>Eukaryota</taxon>
        <taxon>Viridiplantae</taxon>
        <taxon>Streptophyta</taxon>
        <taxon>Embryophyta</taxon>
        <taxon>Tracheophyta</taxon>
        <taxon>Spermatophyta</taxon>
        <taxon>Magnoliopsida</taxon>
        <taxon>eudicotyledons</taxon>
        <taxon>Gunneridae</taxon>
        <taxon>Pentapetalae</taxon>
        <taxon>rosids</taxon>
        <taxon>fabids</taxon>
        <taxon>Rosales</taxon>
        <taxon>Cannabaceae</taxon>
        <taxon>Cannabis</taxon>
    </lineage>
</organism>
<dbReference type="EnsemblPlants" id="evm.model.09.343">
    <property type="protein sequence ID" value="cds.evm.model.09.343"/>
    <property type="gene ID" value="evm.TU.09.343"/>
</dbReference>
<dbReference type="AlphaFoldDB" id="A0A803QFV0"/>
<name>A0A803QFV0_CANSA</name>
<dbReference type="Gramene" id="evm.model.09.343">
    <property type="protein sequence ID" value="cds.evm.model.09.343"/>
    <property type="gene ID" value="evm.TU.09.343"/>
</dbReference>
<dbReference type="Proteomes" id="UP000596661">
    <property type="component" value="Chromosome 9"/>
</dbReference>
<proteinExistence type="predicted"/>
<reference evidence="1" key="1">
    <citation type="submission" date="2018-11" db="EMBL/GenBank/DDBJ databases">
        <authorList>
            <person name="Grassa J C."/>
        </authorList>
    </citation>
    <scope>NUCLEOTIDE SEQUENCE [LARGE SCALE GENOMIC DNA]</scope>
</reference>
<dbReference type="GO" id="GO:0000793">
    <property type="term" value="C:condensed chromosome"/>
    <property type="evidence" value="ECO:0007669"/>
    <property type="project" value="TreeGrafter"/>
</dbReference>
<dbReference type="InterPro" id="IPR027165">
    <property type="entry name" value="CND3"/>
</dbReference>
<dbReference type="GO" id="GO:0000796">
    <property type="term" value="C:condensin complex"/>
    <property type="evidence" value="ECO:0007669"/>
    <property type="project" value="InterPro"/>
</dbReference>
<evidence type="ECO:0000313" key="2">
    <source>
        <dbReference type="Proteomes" id="UP000596661"/>
    </source>
</evidence>
<accession>A0A803QFV0</accession>